<evidence type="ECO:0000256" key="2">
    <source>
        <dbReference type="ARBA" id="ARBA00023015"/>
    </source>
</evidence>
<dbReference type="PROSITE" id="PS50931">
    <property type="entry name" value="HTH_LYSR"/>
    <property type="match status" value="1"/>
</dbReference>
<comment type="caution">
    <text evidence="7">The sequence shown here is derived from an EMBL/GenBank/DDBJ whole genome shotgun (WGS) entry which is preliminary data.</text>
</comment>
<organism evidence="7 8">
    <name type="scientific">Chelatococcus sambhunathii</name>
    <dbReference type="NCBI Taxonomy" id="363953"/>
    <lineage>
        <taxon>Bacteria</taxon>
        <taxon>Pseudomonadati</taxon>
        <taxon>Pseudomonadota</taxon>
        <taxon>Alphaproteobacteria</taxon>
        <taxon>Hyphomicrobiales</taxon>
        <taxon>Chelatococcaceae</taxon>
        <taxon>Chelatococcus</taxon>
    </lineage>
</organism>
<dbReference type="SUPFAM" id="SSF53850">
    <property type="entry name" value="Periplasmic binding protein-like II"/>
    <property type="match status" value="1"/>
</dbReference>
<evidence type="ECO:0000313" key="8">
    <source>
        <dbReference type="Proteomes" id="UP000182178"/>
    </source>
</evidence>
<feature type="region of interest" description="Disordered" evidence="5">
    <location>
        <begin position="308"/>
        <end position="327"/>
    </location>
</feature>
<sequence>MRNFHSPDDGAVSKRLPPLNPLRAFEVTARHLSVSRAAAELHVTHGAVSHQIRALEMALKVQLFERRGGRLALSPHGAALLPVVAGAFGSIAEAVALLTRPTTEGELVVSCVQAVASFWLVPRLGSFTERHPGVRLKLIASNDPREIYSDRVDLALVYGDGHWPDRVVEPWTDISLFPVCSPTLANSRPLREVADLASHVLLHGDDGREWNSWLAAAKAPTLAYGRRHFMSNAHLALEAAINGLGVALGDTVTVSRLLADGRLIVPFDLAVPAPDAFFIVTRSELRNTPMVRAFIDWLFAERVRDEARPERTPRRARTRRRELQRAS</sequence>
<dbReference type="PANTHER" id="PTHR30537">
    <property type="entry name" value="HTH-TYPE TRANSCRIPTIONAL REGULATOR"/>
    <property type="match status" value="1"/>
</dbReference>
<dbReference type="PRINTS" id="PR00039">
    <property type="entry name" value="HTHLYSR"/>
</dbReference>
<evidence type="ECO:0000256" key="1">
    <source>
        <dbReference type="ARBA" id="ARBA00009437"/>
    </source>
</evidence>
<gene>
    <name evidence="7" type="ORF">Ga0061061_103216</name>
</gene>
<keyword evidence="8" id="KW-1185">Reference proteome</keyword>
<dbReference type="NCBIfam" id="NF008352">
    <property type="entry name" value="PRK11139.1"/>
    <property type="match status" value="1"/>
</dbReference>
<proteinExistence type="inferred from homology"/>
<dbReference type="Pfam" id="PF03466">
    <property type="entry name" value="LysR_substrate"/>
    <property type="match status" value="1"/>
</dbReference>
<dbReference type="CDD" id="cd08432">
    <property type="entry name" value="PBP2_GcdR_TrpI_HvrB_AmpR_like"/>
    <property type="match status" value="1"/>
</dbReference>
<evidence type="ECO:0000259" key="6">
    <source>
        <dbReference type="PROSITE" id="PS50931"/>
    </source>
</evidence>
<dbReference type="Gene3D" id="3.40.190.10">
    <property type="entry name" value="Periplasmic binding protein-like II"/>
    <property type="match status" value="2"/>
</dbReference>
<dbReference type="InterPro" id="IPR000847">
    <property type="entry name" value="LysR_HTH_N"/>
</dbReference>
<dbReference type="InterPro" id="IPR036388">
    <property type="entry name" value="WH-like_DNA-bd_sf"/>
</dbReference>
<dbReference type="InterPro" id="IPR058163">
    <property type="entry name" value="LysR-type_TF_proteobact-type"/>
</dbReference>
<comment type="similarity">
    <text evidence="1">Belongs to the LysR transcriptional regulatory family.</text>
</comment>
<evidence type="ECO:0000256" key="3">
    <source>
        <dbReference type="ARBA" id="ARBA00023125"/>
    </source>
</evidence>
<dbReference type="PANTHER" id="PTHR30537:SF74">
    <property type="entry name" value="HTH-TYPE TRANSCRIPTIONAL REGULATOR TRPI"/>
    <property type="match status" value="1"/>
</dbReference>
<protein>
    <submittedName>
        <fullName evidence="7">DNA-binding transcriptional regulator, LysR family</fullName>
    </submittedName>
</protein>
<evidence type="ECO:0000256" key="4">
    <source>
        <dbReference type="ARBA" id="ARBA00023163"/>
    </source>
</evidence>
<dbReference type="InterPro" id="IPR036390">
    <property type="entry name" value="WH_DNA-bd_sf"/>
</dbReference>
<keyword evidence="2" id="KW-0805">Transcription regulation</keyword>
<evidence type="ECO:0000256" key="5">
    <source>
        <dbReference type="SAM" id="MobiDB-lite"/>
    </source>
</evidence>
<dbReference type="Gene3D" id="1.10.10.10">
    <property type="entry name" value="Winged helix-like DNA-binding domain superfamily/Winged helix DNA-binding domain"/>
    <property type="match status" value="1"/>
</dbReference>
<dbReference type="EMBL" id="CYHC01000003">
    <property type="protein sequence ID" value="CUA87193.1"/>
    <property type="molecule type" value="Genomic_DNA"/>
</dbReference>
<feature type="domain" description="HTH lysR-type" evidence="6">
    <location>
        <begin position="17"/>
        <end position="74"/>
    </location>
</feature>
<reference evidence="7 8" key="1">
    <citation type="submission" date="2015-08" db="EMBL/GenBank/DDBJ databases">
        <authorList>
            <person name="Varghese N."/>
        </authorList>
    </citation>
    <scope>NUCLEOTIDE SEQUENCE [LARGE SCALE GENOMIC DNA]</scope>
    <source>
        <strain evidence="7 8">DSM 18167</strain>
    </source>
</reference>
<keyword evidence="4" id="KW-0804">Transcription</keyword>
<accession>A0ABP2A4H0</accession>
<dbReference type="GO" id="GO:0003677">
    <property type="term" value="F:DNA binding"/>
    <property type="evidence" value="ECO:0007669"/>
    <property type="project" value="UniProtKB-KW"/>
</dbReference>
<dbReference type="Pfam" id="PF00126">
    <property type="entry name" value="HTH_1"/>
    <property type="match status" value="1"/>
</dbReference>
<name>A0ABP2A4H0_9HYPH</name>
<evidence type="ECO:0000313" key="7">
    <source>
        <dbReference type="EMBL" id="CUA87193.1"/>
    </source>
</evidence>
<dbReference type="InterPro" id="IPR005119">
    <property type="entry name" value="LysR_subst-bd"/>
</dbReference>
<dbReference type="Proteomes" id="UP000182178">
    <property type="component" value="Unassembled WGS sequence"/>
</dbReference>
<keyword evidence="3 7" id="KW-0238">DNA-binding</keyword>
<dbReference type="SUPFAM" id="SSF46785">
    <property type="entry name" value="Winged helix' DNA-binding domain"/>
    <property type="match status" value="1"/>
</dbReference>